<feature type="transmembrane region" description="Helical" evidence="9">
    <location>
        <begin position="392"/>
        <end position="418"/>
    </location>
</feature>
<evidence type="ECO:0000256" key="1">
    <source>
        <dbReference type="ARBA" id="ARBA00004651"/>
    </source>
</evidence>
<feature type="transmembrane region" description="Helical" evidence="9">
    <location>
        <begin position="37"/>
        <end position="56"/>
    </location>
</feature>
<dbReference type="GO" id="GO:0055088">
    <property type="term" value="P:lipid homeostasis"/>
    <property type="evidence" value="ECO:0007669"/>
    <property type="project" value="UniProtKB-ARBA"/>
</dbReference>
<dbReference type="Proteomes" id="UP000005018">
    <property type="component" value="Chromosome 4"/>
</dbReference>
<dbReference type="FunFam" id="1.20.1250.20:FF:000172">
    <property type="entry name" value="MFS multidrug resistance transporter"/>
    <property type="match status" value="1"/>
</dbReference>
<dbReference type="GO" id="GO:0005886">
    <property type="term" value="C:plasma membrane"/>
    <property type="evidence" value="ECO:0007669"/>
    <property type="project" value="UniProtKB-SubCell"/>
</dbReference>
<gene>
    <name evidence="11" type="ORF">CORT_0D02080</name>
</gene>
<feature type="transmembrane region" description="Helical" evidence="9">
    <location>
        <begin position="365"/>
        <end position="386"/>
    </location>
</feature>
<evidence type="ECO:0000256" key="9">
    <source>
        <dbReference type="SAM" id="Phobius"/>
    </source>
</evidence>
<keyword evidence="3 9" id="KW-0812">Transmembrane</keyword>
<evidence type="ECO:0000256" key="8">
    <source>
        <dbReference type="ARBA" id="ARBA00053949"/>
    </source>
</evidence>
<evidence type="ECO:0000256" key="3">
    <source>
        <dbReference type="ARBA" id="ARBA00022692"/>
    </source>
</evidence>
<keyword evidence="4 9" id="KW-1133">Transmembrane helix</keyword>
<proteinExistence type="inferred from homology"/>
<protein>
    <recommendedName>
        <fullName evidence="10">Major facilitator superfamily (MFS) profile domain-containing protein</fullName>
    </recommendedName>
</protein>
<feature type="domain" description="Major facilitator superfamily (MFS) profile" evidence="10">
    <location>
        <begin position="37"/>
        <end position="482"/>
    </location>
</feature>
<feature type="transmembrane region" description="Helical" evidence="9">
    <location>
        <begin position="193"/>
        <end position="213"/>
    </location>
</feature>
<evidence type="ECO:0000313" key="11">
    <source>
        <dbReference type="EMBL" id="CCG23056.1"/>
    </source>
</evidence>
<organism evidence="11 12">
    <name type="scientific">Candida orthopsilosis (strain 90-125)</name>
    <name type="common">Yeast</name>
    <dbReference type="NCBI Taxonomy" id="1136231"/>
    <lineage>
        <taxon>Eukaryota</taxon>
        <taxon>Fungi</taxon>
        <taxon>Dikarya</taxon>
        <taxon>Ascomycota</taxon>
        <taxon>Saccharomycotina</taxon>
        <taxon>Pichiomycetes</taxon>
        <taxon>Debaryomycetaceae</taxon>
        <taxon>Candida/Lodderomyces clade</taxon>
        <taxon>Candida</taxon>
    </lineage>
</organism>
<dbReference type="AlphaFoldDB" id="H8X4W4"/>
<comment type="subcellular location">
    <subcellularLocation>
        <location evidence="1">Cell membrane</location>
        <topology evidence="1">Multi-pass membrane protein</topology>
    </subcellularLocation>
</comment>
<reference evidence="11 12" key="1">
    <citation type="journal article" date="2012" name="PLoS ONE">
        <title>Sequence and analysis of the genome of the pathogenic yeast Candida orthopsilosis.</title>
        <authorList>
            <person name="Riccombeni A."/>
            <person name="Vidanes G."/>
            <person name="Proux-Wera E."/>
            <person name="Wolfe K.H."/>
            <person name="Butler G."/>
        </authorList>
    </citation>
    <scope>NUCLEOTIDE SEQUENCE [LARGE SCALE GENOMIC DNA]</scope>
    <source>
        <strain evidence="11 12">Co 90-125</strain>
    </source>
</reference>
<accession>H8X4W4</accession>
<evidence type="ECO:0000256" key="7">
    <source>
        <dbReference type="ARBA" id="ARBA00038347"/>
    </source>
</evidence>
<feature type="transmembrane region" description="Helical" evidence="9">
    <location>
        <begin position="459"/>
        <end position="481"/>
    </location>
</feature>
<dbReference type="InterPro" id="IPR020846">
    <property type="entry name" value="MFS_dom"/>
</dbReference>
<comment type="similarity">
    <text evidence="7">Belongs to the major facilitator superfamily. CAR1 family.</text>
</comment>
<evidence type="ECO:0000256" key="6">
    <source>
        <dbReference type="ARBA" id="ARBA00023136"/>
    </source>
</evidence>
<name>H8X4W4_CANO9</name>
<feature type="transmembrane region" description="Helical" evidence="9">
    <location>
        <begin position="165"/>
        <end position="187"/>
    </location>
</feature>
<dbReference type="PANTHER" id="PTHR23502:SF51">
    <property type="entry name" value="QUINIDINE RESISTANCE PROTEIN 1-RELATED"/>
    <property type="match status" value="1"/>
</dbReference>
<feature type="transmembrane region" description="Helical" evidence="9">
    <location>
        <begin position="273"/>
        <end position="294"/>
    </location>
</feature>
<dbReference type="EMBL" id="HE681722">
    <property type="protein sequence ID" value="CCG23056.1"/>
    <property type="molecule type" value="Genomic_DNA"/>
</dbReference>
<dbReference type="Gene3D" id="1.20.1250.20">
    <property type="entry name" value="MFS general substrate transporter like domains"/>
    <property type="match status" value="1"/>
</dbReference>
<dbReference type="GeneID" id="14540019"/>
<dbReference type="HOGENOM" id="CLU_008455_8_4_1"/>
<feature type="transmembrane region" description="Helical" evidence="9">
    <location>
        <begin position="425"/>
        <end position="447"/>
    </location>
</feature>
<dbReference type="SUPFAM" id="SSF103473">
    <property type="entry name" value="MFS general substrate transporter"/>
    <property type="match status" value="1"/>
</dbReference>
<keyword evidence="12" id="KW-1185">Reference proteome</keyword>
<dbReference type="CDD" id="cd17323">
    <property type="entry name" value="MFS_Tpo1_MDR_like"/>
    <property type="match status" value="1"/>
</dbReference>
<feature type="transmembrane region" description="Helical" evidence="9">
    <location>
        <begin position="314"/>
        <end position="336"/>
    </location>
</feature>
<keyword evidence="6 9" id="KW-0472">Membrane</keyword>
<comment type="function">
    <text evidence="8">MFS antiporter that does not display functional linkage as drug transporter and performs functions that significantly affect biofilm development and virulence. No substrate for transport has been identified yet, but plays an important role in the growth in the host.</text>
</comment>
<feature type="transmembrane region" description="Helical" evidence="9">
    <location>
        <begin position="102"/>
        <end position="119"/>
    </location>
</feature>
<dbReference type="Gene3D" id="1.20.1720.10">
    <property type="entry name" value="Multidrug resistance protein D"/>
    <property type="match status" value="1"/>
</dbReference>
<dbReference type="KEGG" id="cot:CORT_0D02080"/>
<evidence type="ECO:0000256" key="5">
    <source>
        <dbReference type="ARBA" id="ARBA00023026"/>
    </source>
</evidence>
<dbReference type="PANTHER" id="PTHR23502">
    <property type="entry name" value="MAJOR FACILITATOR SUPERFAMILY"/>
    <property type="match status" value="1"/>
</dbReference>
<dbReference type="PROSITE" id="PS50850">
    <property type="entry name" value="MFS"/>
    <property type="match status" value="1"/>
</dbReference>
<evidence type="ECO:0000256" key="2">
    <source>
        <dbReference type="ARBA" id="ARBA00022448"/>
    </source>
</evidence>
<dbReference type="eggNOG" id="KOG0255">
    <property type="taxonomic scope" value="Eukaryota"/>
</dbReference>
<dbReference type="RefSeq" id="XP_003869193.1">
    <property type="nucleotide sequence ID" value="XM_003869144.1"/>
</dbReference>
<dbReference type="GO" id="GO:0022857">
    <property type="term" value="F:transmembrane transporter activity"/>
    <property type="evidence" value="ECO:0007669"/>
    <property type="project" value="InterPro"/>
</dbReference>
<dbReference type="InterPro" id="IPR036259">
    <property type="entry name" value="MFS_trans_sf"/>
</dbReference>
<keyword evidence="5" id="KW-0843">Virulence</keyword>
<sequence length="487" mass="53282">MEELKKDKIDDIGAPISVKSKSHYPYTIFHRSEKAQLIFILSLVGFWSTISSPIYFPALPTLTKYFDTTEDVMNVSVVCYLLSQGVTPTISSNLADTFGRRPVILVSILVFVIACVAISQTNVYWLLAVLRCIQAAGIAPVIAISSGVSSDVCTPEERGSMVGTVAGLQFCGNGIGGLVGAALISGFGTWRSIFAFLAIGGGVTFVLAFFILAETSRRIVGNGTVMPSLLIHRCPSIYLPSFQKKLTNDYVTIEPAKPFDIMGPFRIFFQKEVILTLLHSGIHFAAWSMVLTSLSTELESARYNYSVMHVGLIYLPQGLACLIGSIAIGKVMNWYYRKRMASFDRKVENLPLDERPEFNQVTTRLTLCVIPAATMIIGLIIFGWCVQYRQHIVSIIISTILIAFSSAVLLSICTTMLVDLHPEQGCASASCLNLMRCWLAALGVGVLDKMVKAMGLGGTYTLVAGLCFVGDLCLVYVLFIVKNRDQH</sequence>
<dbReference type="Pfam" id="PF07690">
    <property type="entry name" value="MFS_1"/>
    <property type="match status" value="1"/>
</dbReference>
<dbReference type="OrthoDB" id="440553at2759"/>
<evidence type="ECO:0000256" key="4">
    <source>
        <dbReference type="ARBA" id="ARBA00022989"/>
    </source>
</evidence>
<keyword evidence="2" id="KW-0813">Transport</keyword>
<dbReference type="InterPro" id="IPR011701">
    <property type="entry name" value="MFS"/>
</dbReference>
<evidence type="ECO:0000313" key="12">
    <source>
        <dbReference type="Proteomes" id="UP000005018"/>
    </source>
</evidence>
<evidence type="ECO:0000259" key="10">
    <source>
        <dbReference type="PROSITE" id="PS50850"/>
    </source>
</evidence>
<dbReference type="GO" id="GO:0045121">
    <property type="term" value="C:membrane raft"/>
    <property type="evidence" value="ECO:0007669"/>
    <property type="project" value="UniProtKB-ARBA"/>
</dbReference>
<dbReference type="GO" id="GO:0001765">
    <property type="term" value="P:membrane raft assembly"/>
    <property type="evidence" value="ECO:0007669"/>
    <property type="project" value="UniProtKB-ARBA"/>
</dbReference>